<protein>
    <recommendedName>
        <fullName evidence="3">DUF4747 family protein</fullName>
    </recommendedName>
</protein>
<reference evidence="1" key="1">
    <citation type="submission" date="2023-03" db="EMBL/GenBank/DDBJ databases">
        <authorList>
            <person name="Shen W."/>
            <person name="Cai J."/>
        </authorList>
    </citation>
    <scope>NUCLEOTIDE SEQUENCE</scope>
    <source>
        <strain evidence="1">B226-2</strain>
    </source>
</reference>
<dbReference type="InterPro" id="IPR046618">
    <property type="entry name" value="DUF6731"/>
</dbReference>
<name>A0AAW8TV62_9ENTE</name>
<accession>A0AAW8TV62</accession>
<proteinExistence type="predicted"/>
<dbReference type="Proteomes" id="UP001256711">
    <property type="component" value="Unassembled WGS sequence"/>
</dbReference>
<evidence type="ECO:0000313" key="1">
    <source>
        <dbReference type="EMBL" id="MDT2810168.1"/>
    </source>
</evidence>
<comment type="caution">
    <text evidence="1">The sequence shown here is derived from an EMBL/GenBank/DDBJ whole genome shotgun (WGS) entry which is preliminary data.</text>
</comment>
<evidence type="ECO:0000313" key="2">
    <source>
        <dbReference type="Proteomes" id="UP001256711"/>
    </source>
</evidence>
<dbReference type="Pfam" id="PF20505">
    <property type="entry name" value="DUF6731"/>
    <property type="match status" value="1"/>
</dbReference>
<evidence type="ECO:0008006" key="3">
    <source>
        <dbReference type="Google" id="ProtNLM"/>
    </source>
</evidence>
<gene>
    <name evidence="1" type="ORF">P7H43_06710</name>
</gene>
<dbReference type="AlphaFoldDB" id="A0AAW8TV62"/>
<dbReference type="EMBL" id="JARQBJ010000003">
    <property type="protein sequence ID" value="MDT2810168.1"/>
    <property type="molecule type" value="Genomic_DNA"/>
</dbReference>
<sequence length="323" mass="37598">MAKQKVRFNYFEPQLVIENNELVKWDMEKFLETIIGNKKSFDASEFLGDEVSDLEWNSCQYDYKNNLYYIQLSKLRSKNIPSRKRINHDKEDINLADDEYLGEFNLLIYDPKVNVLITQGNFYGLTTKQIALTLTGLRRKVNNFNEDTDGELPYMVHLAPVLDSNAIDKVMKNEIYRKITIKGADFNEIADKDLSSRVLSKTIDALNKVHGLNFELTLSMSKAEKAKTLDQEEIRDMIKDVVMLKDKDSSNVAMNIASRRDFESSIEYIDLLSPRLTSEIVLEVQNRSTIGAEYIFNGFKEQNYFDEKNHMQRKLIRLLPMKN</sequence>
<organism evidence="1 2">
    <name type="scientific">Enterococcus asini</name>
    <dbReference type="NCBI Taxonomy" id="57732"/>
    <lineage>
        <taxon>Bacteria</taxon>
        <taxon>Bacillati</taxon>
        <taxon>Bacillota</taxon>
        <taxon>Bacilli</taxon>
        <taxon>Lactobacillales</taxon>
        <taxon>Enterococcaceae</taxon>
        <taxon>Enterococcus</taxon>
    </lineage>
</organism>
<dbReference type="RefSeq" id="WP_311835360.1">
    <property type="nucleotide sequence ID" value="NZ_JARQBJ010000003.1"/>
</dbReference>